<feature type="domain" description="Auxiliary Activity family 9 catalytic" evidence="7">
    <location>
        <begin position="158"/>
        <end position="212"/>
    </location>
</feature>
<evidence type="ECO:0000256" key="6">
    <source>
        <dbReference type="SAM" id="SignalP"/>
    </source>
</evidence>
<dbReference type="InterPro" id="IPR049892">
    <property type="entry name" value="AA9"/>
</dbReference>
<feature type="non-terminal residue" evidence="8">
    <location>
        <position position="272"/>
    </location>
</feature>
<protein>
    <submittedName>
        <fullName evidence="8">Endoglucanase</fullName>
    </submittedName>
</protein>
<evidence type="ECO:0000259" key="7">
    <source>
        <dbReference type="Pfam" id="PF03443"/>
    </source>
</evidence>
<evidence type="ECO:0000313" key="9">
    <source>
        <dbReference type="Proteomes" id="UP000315522"/>
    </source>
</evidence>
<comment type="cofactor">
    <cofactor evidence="1">
        <name>Cu(2+)</name>
        <dbReference type="ChEBI" id="CHEBI:29036"/>
    </cofactor>
</comment>
<evidence type="ECO:0000313" key="8">
    <source>
        <dbReference type="EMBL" id="TVY88650.1"/>
    </source>
</evidence>
<sequence length="272" mass="30045">MLFLLLKVATVFGFFASPALSHGIVTGIVANGVYTQGWSLGFYYDIVNGESYATTPGWYEDALDSGFIPPSEYQYVLRALIPSLRPEYHLPQRRAERQYLRHGSCGLDSRVPMDEPLGAQHRAHADLCRELQWGLQDCMLRYAASHHLLKRCREAVVGEFKQVDKSTLEFVKIDESGINFTTQEWAAGVMIANNASWTSTVPKSLAPGMYFMIILVHARPHGKNGSTGHYVFRHETIACHGASTLGGAQNYPFCLNIDVTGSGTENPTGTLG</sequence>
<feature type="domain" description="Auxiliary Activity family 9 catalytic" evidence="7">
    <location>
        <begin position="227"/>
        <end position="268"/>
    </location>
</feature>
<dbReference type="EMBL" id="QGML01001621">
    <property type="protein sequence ID" value="TVY88650.1"/>
    <property type="molecule type" value="Genomic_DNA"/>
</dbReference>
<accession>A0A559M6R9</accession>
<feature type="signal peptide" evidence="6">
    <location>
        <begin position="1"/>
        <end position="21"/>
    </location>
</feature>
<dbReference type="Proteomes" id="UP000315522">
    <property type="component" value="Unassembled WGS sequence"/>
</dbReference>
<dbReference type="PANTHER" id="PTHR33353:SF34">
    <property type="entry name" value="ENDO-BETA-1,4-GLUCANASE D"/>
    <property type="match status" value="1"/>
</dbReference>
<keyword evidence="6" id="KW-0732">Signal</keyword>
<evidence type="ECO:0000256" key="5">
    <source>
        <dbReference type="ARBA" id="ARBA00023180"/>
    </source>
</evidence>
<keyword evidence="4" id="KW-1015">Disulfide bond</keyword>
<dbReference type="GO" id="GO:0005576">
    <property type="term" value="C:extracellular region"/>
    <property type="evidence" value="ECO:0007669"/>
    <property type="project" value="UniProtKB-SubCell"/>
</dbReference>
<feature type="chain" id="PRO_5021955009" evidence="6">
    <location>
        <begin position="22"/>
        <end position="272"/>
    </location>
</feature>
<name>A0A559M6R9_9HELO</name>
<keyword evidence="3" id="KW-0964">Secreted</keyword>
<reference evidence="8 9" key="1">
    <citation type="submission" date="2018-05" db="EMBL/GenBank/DDBJ databases">
        <title>Genome sequencing and assembly of the regulated plant pathogen Lachnellula willkommii and related sister species for the development of diagnostic species identification markers.</title>
        <authorList>
            <person name="Giroux E."/>
            <person name="Bilodeau G."/>
        </authorList>
    </citation>
    <scope>NUCLEOTIDE SEQUENCE [LARGE SCALE GENOMIC DNA]</scope>
    <source>
        <strain evidence="8 9">CBS 172.35</strain>
    </source>
</reference>
<dbReference type="PANTHER" id="PTHR33353">
    <property type="entry name" value="PUTATIVE (AFU_ORTHOLOGUE AFUA_1G12560)-RELATED"/>
    <property type="match status" value="1"/>
</dbReference>
<dbReference type="AlphaFoldDB" id="A0A559M6R9"/>
<evidence type="ECO:0000256" key="2">
    <source>
        <dbReference type="ARBA" id="ARBA00004613"/>
    </source>
</evidence>
<comment type="caution">
    <text evidence="8">The sequence shown here is derived from an EMBL/GenBank/DDBJ whole genome shotgun (WGS) entry which is preliminary data.</text>
</comment>
<comment type="subcellular location">
    <subcellularLocation>
        <location evidence="2">Secreted</location>
    </subcellularLocation>
</comment>
<dbReference type="Gene3D" id="2.70.50.70">
    <property type="match status" value="2"/>
</dbReference>
<dbReference type="InterPro" id="IPR005103">
    <property type="entry name" value="AA9_LPMO"/>
</dbReference>
<dbReference type="Pfam" id="PF03443">
    <property type="entry name" value="AA9"/>
    <property type="match status" value="2"/>
</dbReference>
<organism evidence="8 9">
    <name type="scientific">Lachnellula willkommii</name>
    <dbReference type="NCBI Taxonomy" id="215461"/>
    <lineage>
        <taxon>Eukaryota</taxon>
        <taxon>Fungi</taxon>
        <taxon>Dikarya</taxon>
        <taxon>Ascomycota</taxon>
        <taxon>Pezizomycotina</taxon>
        <taxon>Leotiomycetes</taxon>
        <taxon>Helotiales</taxon>
        <taxon>Lachnaceae</taxon>
        <taxon>Lachnellula</taxon>
    </lineage>
</organism>
<keyword evidence="5" id="KW-0325">Glycoprotein</keyword>
<proteinExistence type="predicted"/>
<gene>
    <name evidence="8" type="primary">cel61b</name>
    <name evidence="8" type="ORF">LAWI1_G004910</name>
</gene>
<keyword evidence="9" id="KW-1185">Reference proteome</keyword>
<evidence type="ECO:0000256" key="4">
    <source>
        <dbReference type="ARBA" id="ARBA00023157"/>
    </source>
</evidence>
<evidence type="ECO:0000256" key="1">
    <source>
        <dbReference type="ARBA" id="ARBA00001973"/>
    </source>
</evidence>
<evidence type="ECO:0000256" key="3">
    <source>
        <dbReference type="ARBA" id="ARBA00022525"/>
    </source>
</evidence>